<feature type="domain" description="MYND-type" evidence="5">
    <location>
        <begin position="639"/>
        <end position="674"/>
    </location>
</feature>
<keyword evidence="1" id="KW-0479">Metal-binding</keyword>
<name>A0A1L7XL03_9HELO</name>
<accession>A0A1L7XL03</accession>
<keyword evidence="2 4" id="KW-0863">Zinc-finger</keyword>
<dbReference type="GO" id="GO:0008270">
    <property type="term" value="F:zinc ion binding"/>
    <property type="evidence" value="ECO:0007669"/>
    <property type="project" value="UniProtKB-KW"/>
</dbReference>
<keyword evidence="7" id="KW-1185">Reference proteome</keyword>
<evidence type="ECO:0000259" key="5">
    <source>
        <dbReference type="PROSITE" id="PS50865"/>
    </source>
</evidence>
<dbReference type="OrthoDB" id="3481096at2759"/>
<keyword evidence="3" id="KW-0862">Zinc</keyword>
<dbReference type="STRING" id="576137.A0A1L7XL03"/>
<sequence length="1103" mass="127203">MSTPVERHALLLEQLHSSICLLGLLAERPANLDELVLDHKEAFLEKGTSYNVDSGEDYPEEDLEDVEIISAEDMKERNPKALRNKVLDRLAETLARYKSDRTVNKGPILDPKHVSSTMMIIDEEHNKVKILCAKNEGLDQHNSTDDTDFLGSWKACMERISREGVATEKEKVYMLDIILKYQRPRITYYLNKLRKALRFEEPITRTTQDKRPRLSDEWLQKLPVLHTRSWIDDNENEFQFSGASLDEAENISRAALSAQSLKNINDEVDSIFKLVDQVSSLDENEDDHLSRAILKQLLPSLFSVWRSPRFQASIKAHLRARFQDSQNSEKRQNEAVTALKFLCRVYYSVDTFIQAAESMPIFKFVDCIPIPLQPAIPTKATPHPVRAQATPLEIAKSLGLYVRGVGWLHHLENKAIKNSFRKLRGEKCHVHAEIQLLSHQTQFFKTRHEDGCVHPYIGCSKLCCLLCWLLLRVHGTYHVRGTHETIMHRWEIPTVFLTEAYTADYQPILQDFFGFIRMLLQNLLDQPFPLRHPRLLAQSSAALSTTQTVLDREKAQMEKPQLNMRQLMMMPMVCDDGLLITDLYERPGFVSVMGGSFTKPKEMSCEEAEIYKENHIRVKFGLERTDEMPPKQGKFAKTCRRCHRPSSLRCSSCRSNYCSRACQKKHWSRHVFVCGLTKRPNDVDYLRTFIRKWSHVAGDEWKQAQTLSELYSDDDLCKTFGFNNCAEHYDVAKLLCFYTHMTSKLSTNGLQVEVDEGNLGDYMAVVAELIQYEGKETYHDCPCFAWFLHRRSFIDCVIPNWAGDFAYQAAALRRLEHALSIEERDDDVHPFSISEREVLTLYSILFRDFNNIPGPLTSKWLKFGFCFCTNRGQSMELAKLYVQLAKRGASLEEISRAYEKKTLPTLMRRKGLNVSTFQAKGIAFHRPDLGELGIYRLIAEVNHTLSGRFCYCYLPNPNCHPKFETHLSLESDGDYGFHGTNTWERWQLFNFYKHVFGHHNFDARKMQEAKRHPDKEKLDQYLDSLVPDFRKNIGNRVLGDIMFPKLKAGVNFPNGRPPCWCVMHDTIAPEGLNCFTSTLVSELRTITQGNEEDALENSNLIGT</sequence>
<dbReference type="AlphaFoldDB" id="A0A1L7XL03"/>
<organism evidence="6 7">
    <name type="scientific">Phialocephala subalpina</name>
    <dbReference type="NCBI Taxonomy" id="576137"/>
    <lineage>
        <taxon>Eukaryota</taxon>
        <taxon>Fungi</taxon>
        <taxon>Dikarya</taxon>
        <taxon>Ascomycota</taxon>
        <taxon>Pezizomycotina</taxon>
        <taxon>Leotiomycetes</taxon>
        <taxon>Helotiales</taxon>
        <taxon>Mollisiaceae</taxon>
        <taxon>Phialocephala</taxon>
        <taxon>Phialocephala fortinii species complex</taxon>
    </lineage>
</organism>
<dbReference type="SUPFAM" id="SSF144232">
    <property type="entry name" value="HIT/MYND zinc finger-like"/>
    <property type="match status" value="1"/>
</dbReference>
<proteinExistence type="predicted"/>
<evidence type="ECO:0000313" key="6">
    <source>
        <dbReference type="EMBL" id="CZR65698.1"/>
    </source>
</evidence>
<dbReference type="InterPro" id="IPR027796">
    <property type="entry name" value="OTT_1508_deam-like"/>
</dbReference>
<dbReference type="InterPro" id="IPR002893">
    <property type="entry name" value="Znf_MYND"/>
</dbReference>
<evidence type="ECO:0000256" key="1">
    <source>
        <dbReference type="ARBA" id="ARBA00022723"/>
    </source>
</evidence>
<dbReference type="Proteomes" id="UP000184330">
    <property type="component" value="Unassembled WGS sequence"/>
</dbReference>
<evidence type="ECO:0000256" key="2">
    <source>
        <dbReference type="ARBA" id="ARBA00022771"/>
    </source>
</evidence>
<dbReference type="Pfam" id="PF14441">
    <property type="entry name" value="OTT_1508_deam"/>
    <property type="match status" value="1"/>
</dbReference>
<dbReference type="PROSITE" id="PS50865">
    <property type="entry name" value="ZF_MYND_2"/>
    <property type="match status" value="1"/>
</dbReference>
<dbReference type="Pfam" id="PF01753">
    <property type="entry name" value="zf-MYND"/>
    <property type="match status" value="1"/>
</dbReference>
<protein>
    <recommendedName>
        <fullName evidence="5">MYND-type domain-containing protein</fullName>
    </recommendedName>
</protein>
<evidence type="ECO:0000313" key="7">
    <source>
        <dbReference type="Proteomes" id="UP000184330"/>
    </source>
</evidence>
<reference evidence="6 7" key="1">
    <citation type="submission" date="2016-03" db="EMBL/GenBank/DDBJ databases">
        <authorList>
            <person name="Ploux O."/>
        </authorList>
    </citation>
    <scope>NUCLEOTIDE SEQUENCE [LARGE SCALE GENOMIC DNA]</scope>
    <source>
        <strain evidence="6 7">UAMH 11012</strain>
    </source>
</reference>
<gene>
    <name evidence="6" type="ORF">PAC_15598</name>
</gene>
<evidence type="ECO:0000256" key="4">
    <source>
        <dbReference type="PROSITE-ProRule" id="PRU00134"/>
    </source>
</evidence>
<evidence type="ECO:0000256" key="3">
    <source>
        <dbReference type="ARBA" id="ARBA00022833"/>
    </source>
</evidence>
<dbReference type="EMBL" id="FJOG01000032">
    <property type="protein sequence ID" value="CZR65698.1"/>
    <property type="molecule type" value="Genomic_DNA"/>
</dbReference>
<dbReference type="Gene3D" id="6.10.140.2220">
    <property type="match status" value="1"/>
</dbReference>